<protein>
    <recommendedName>
        <fullName evidence="9">Protein kinase domain-containing protein</fullName>
    </recommendedName>
</protein>
<dbReference type="Proteomes" id="UP001318860">
    <property type="component" value="Unassembled WGS sequence"/>
</dbReference>
<feature type="binding site" evidence="6">
    <location>
        <position position="94"/>
    </location>
    <ligand>
        <name>ATP</name>
        <dbReference type="ChEBI" id="CHEBI:30616"/>
    </ligand>
</feature>
<evidence type="ECO:0000256" key="7">
    <source>
        <dbReference type="RuleBase" id="RU000304"/>
    </source>
</evidence>
<evidence type="ECO:0000313" key="10">
    <source>
        <dbReference type="EMBL" id="KAK6134540.1"/>
    </source>
</evidence>
<dbReference type="InterPro" id="IPR011009">
    <property type="entry name" value="Kinase-like_dom_sf"/>
</dbReference>
<dbReference type="Pfam" id="PF07714">
    <property type="entry name" value="PK_Tyr_Ser-Thr"/>
    <property type="match status" value="1"/>
</dbReference>
<sequence>MTSLLYPTSVYPLYNITNESAIATCGSYDWELLTKKTRKKGHGKIPDKITEFDFSDLHAATNGFSSDNLLGKGSHGSVYKAHLHQIKLVAAVKKTKQTHPGGGAADNEVEILSRIYHPRLVNLLGFAVDPNQRKLIVVEYMPNGTLYDLLHGSGKPPGWVKRTRFALQVAWAVQFLHSSNPPIIHRDIKSSNVLIDSDFNSRISDFGLALRGHVEDVKSTPPAGTLGYLDPGYLAPGDLSTKSDVFSFGILLLEIISGRNAIDMNYSPPSVVEWAVPAIKSGDFGGICDPRIGPPEDAEALRQMAVLAARCVRSTAEKRPGMAEVKECLKRVYKRMKKQSQMCISLGRRVGRVAEVSRGVKYEALDESVELVRNNTRSGSRRNGKVSSAASADPTSDVIGDRVGRSKSIGTASEIKLQPPDLSNDHINRRRVGLNMRTTTVRLSKSRSMGILQSKRLVNNNRAVGRNLMGARKLEESKLLVDLGEYIMKEKE</sequence>
<dbReference type="PANTHER" id="PTHR46146">
    <property type="entry name" value="SERINE/THREONINE-PROTEIN KINASE-LIKE PROTEIN CCR4"/>
    <property type="match status" value="1"/>
</dbReference>
<evidence type="ECO:0000256" key="4">
    <source>
        <dbReference type="ARBA" id="ARBA00022777"/>
    </source>
</evidence>
<evidence type="ECO:0000256" key="8">
    <source>
        <dbReference type="SAM" id="MobiDB-lite"/>
    </source>
</evidence>
<evidence type="ECO:0000256" key="5">
    <source>
        <dbReference type="ARBA" id="ARBA00022840"/>
    </source>
</evidence>
<evidence type="ECO:0000313" key="11">
    <source>
        <dbReference type="Proteomes" id="UP001318860"/>
    </source>
</evidence>
<dbReference type="Gene3D" id="3.30.200.20">
    <property type="entry name" value="Phosphorylase Kinase, domain 1"/>
    <property type="match status" value="1"/>
</dbReference>
<feature type="region of interest" description="Disordered" evidence="8">
    <location>
        <begin position="375"/>
        <end position="398"/>
    </location>
</feature>
<evidence type="ECO:0000256" key="1">
    <source>
        <dbReference type="ARBA" id="ARBA00022527"/>
    </source>
</evidence>
<dbReference type="EMBL" id="JABTTQ020001147">
    <property type="protein sequence ID" value="KAK6134540.1"/>
    <property type="molecule type" value="Genomic_DNA"/>
</dbReference>
<keyword evidence="3 6" id="KW-0547">Nucleotide-binding</keyword>
<keyword evidence="4" id="KW-0418">Kinase</keyword>
<keyword evidence="11" id="KW-1185">Reference proteome</keyword>
<dbReference type="PROSITE" id="PS00108">
    <property type="entry name" value="PROTEIN_KINASE_ST"/>
    <property type="match status" value="1"/>
</dbReference>
<keyword evidence="1 7" id="KW-0723">Serine/threonine-protein kinase</keyword>
<name>A0ABR0VH78_REHGL</name>
<dbReference type="SMART" id="SM00220">
    <property type="entry name" value="S_TKc"/>
    <property type="match status" value="1"/>
</dbReference>
<organism evidence="10 11">
    <name type="scientific">Rehmannia glutinosa</name>
    <name type="common">Chinese foxglove</name>
    <dbReference type="NCBI Taxonomy" id="99300"/>
    <lineage>
        <taxon>Eukaryota</taxon>
        <taxon>Viridiplantae</taxon>
        <taxon>Streptophyta</taxon>
        <taxon>Embryophyta</taxon>
        <taxon>Tracheophyta</taxon>
        <taxon>Spermatophyta</taxon>
        <taxon>Magnoliopsida</taxon>
        <taxon>eudicotyledons</taxon>
        <taxon>Gunneridae</taxon>
        <taxon>Pentapetalae</taxon>
        <taxon>asterids</taxon>
        <taxon>lamiids</taxon>
        <taxon>Lamiales</taxon>
        <taxon>Orobanchaceae</taxon>
        <taxon>Rehmannieae</taxon>
        <taxon>Rehmannia</taxon>
    </lineage>
</organism>
<evidence type="ECO:0000256" key="3">
    <source>
        <dbReference type="ARBA" id="ARBA00022741"/>
    </source>
</evidence>
<dbReference type="PANTHER" id="PTHR46146:SF23">
    <property type="entry name" value="PROTEIN KINASE DOMAIN-CONTAINING PROTEIN"/>
    <property type="match status" value="1"/>
</dbReference>
<feature type="compositionally biased region" description="Polar residues" evidence="8">
    <location>
        <begin position="385"/>
        <end position="394"/>
    </location>
</feature>
<keyword evidence="2" id="KW-0808">Transferase</keyword>
<dbReference type="InterPro" id="IPR001245">
    <property type="entry name" value="Ser-Thr/Tyr_kinase_cat_dom"/>
</dbReference>
<dbReference type="Gene3D" id="1.10.510.10">
    <property type="entry name" value="Transferase(Phosphotransferase) domain 1"/>
    <property type="match status" value="1"/>
</dbReference>
<dbReference type="InterPro" id="IPR017441">
    <property type="entry name" value="Protein_kinase_ATP_BS"/>
</dbReference>
<comment type="similarity">
    <text evidence="7">Belongs to the protein kinase superfamily.</text>
</comment>
<dbReference type="InterPro" id="IPR008271">
    <property type="entry name" value="Ser/Thr_kinase_AS"/>
</dbReference>
<proteinExistence type="inferred from homology"/>
<keyword evidence="5 6" id="KW-0067">ATP-binding</keyword>
<dbReference type="SUPFAM" id="SSF56112">
    <property type="entry name" value="Protein kinase-like (PK-like)"/>
    <property type="match status" value="1"/>
</dbReference>
<feature type="domain" description="Protein kinase" evidence="9">
    <location>
        <begin position="64"/>
        <end position="336"/>
    </location>
</feature>
<reference evidence="10 11" key="1">
    <citation type="journal article" date="2021" name="Comput. Struct. Biotechnol. J.">
        <title>De novo genome assembly of the potent medicinal plant Rehmannia glutinosa using nanopore technology.</title>
        <authorList>
            <person name="Ma L."/>
            <person name="Dong C."/>
            <person name="Song C."/>
            <person name="Wang X."/>
            <person name="Zheng X."/>
            <person name="Niu Y."/>
            <person name="Chen S."/>
            <person name="Feng W."/>
        </authorList>
    </citation>
    <scope>NUCLEOTIDE SEQUENCE [LARGE SCALE GENOMIC DNA]</scope>
    <source>
        <strain evidence="10">DH-2019</strain>
    </source>
</reference>
<dbReference type="PROSITE" id="PS50011">
    <property type="entry name" value="PROTEIN_KINASE_DOM"/>
    <property type="match status" value="1"/>
</dbReference>
<evidence type="ECO:0000256" key="2">
    <source>
        <dbReference type="ARBA" id="ARBA00022679"/>
    </source>
</evidence>
<dbReference type="InterPro" id="IPR000719">
    <property type="entry name" value="Prot_kinase_dom"/>
</dbReference>
<evidence type="ECO:0000259" key="9">
    <source>
        <dbReference type="PROSITE" id="PS50011"/>
    </source>
</evidence>
<accession>A0ABR0VH78</accession>
<dbReference type="PROSITE" id="PS00107">
    <property type="entry name" value="PROTEIN_KINASE_ATP"/>
    <property type="match status" value="1"/>
</dbReference>
<comment type="caution">
    <text evidence="10">The sequence shown here is derived from an EMBL/GenBank/DDBJ whole genome shotgun (WGS) entry which is preliminary data.</text>
</comment>
<gene>
    <name evidence="10" type="ORF">DH2020_031710</name>
</gene>
<evidence type="ECO:0000256" key="6">
    <source>
        <dbReference type="PROSITE-ProRule" id="PRU10141"/>
    </source>
</evidence>